<sequence length="200" mass="22431">MVAWTDLSQYKNPACKFAGSCRKFYPATLLLRPWVSTISTDVSEFSTLILTPRRSPPPVKPHSPIWQTPAKAARWKNSIHEQLFDPSSSIHVESWSKLAHRPEKRKQPSSSRPKKIRHATGPLFLPGPQNRRPTNSVSFSPRNPKEFTISKIEVENVSSGFFGLTSGPGYPVLRNRATVAADLNPISTQFKLSTGEIVRR</sequence>
<dbReference type="Proteomes" id="UP001362999">
    <property type="component" value="Unassembled WGS sequence"/>
</dbReference>
<protein>
    <submittedName>
        <fullName evidence="2">Uncharacterized protein</fullName>
    </submittedName>
</protein>
<comment type="caution">
    <text evidence="2">The sequence shown here is derived from an EMBL/GenBank/DDBJ whole genome shotgun (WGS) entry which is preliminary data.</text>
</comment>
<evidence type="ECO:0000313" key="3">
    <source>
        <dbReference type="Proteomes" id="UP001362999"/>
    </source>
</evidence>
<evidence type="ECO:0000256" key="1">
    <source>
        <dbReference type="SAM" id="MobiDB-lite"/>
    </source>
</evidence>
<organism evidence="2 3">
    <name type="scientific">Favolaschia claudopus</name>
    <dbReference type="NCBI Taxonomy" id="2862362"/>
    <lineage>
        <taxon>Eukaryota</taxon>
        <taxon>Fungi</taxon>
        <taxon>Dikarya</taxon>
        <taxon>Basidiomycota</taxon>
        <taxon>Agaricomycotina</taxon>
        <taxon>Agaricomycetes</taxon>
        <taxon>Agaricomycetidae</taxon>
        <taxon>Agaricales</taxon>
        <taxon>Marasmiineae</taxon>
        <taxon>Mycenaceae</taxon>
        <taxon>Favolaschia</taxon>
    </lineage>
</organism>
<reference evidence="2 3" key="1">
    <citation type="journal article" date="2024" name="J Genomics">
        <title>Draft genome sequencing and assembly of Favolaschia claudopus CIRM-BRFM 2984 isolated from oak limbs.</title>
        <authorList>
            <person name="Navarro D."/>
            <person name="Drula E."/>
            <person name="Chaduli D."/>
            <person name="Cazenave R."/>
            <person name="Ahrendt S."/>
            <person name="Wang J."/>
            <person name="Lipzen A."/>
            <person name="Daum C."/>
            <person name="Barry K."/>
            <person name="Grigoriev I.V."/>
            <person name="Favel A."/>
            <person name="Rosso M.N."/>
            <person name="Martin F."/>
        </authorList>
    </citation>
    <scope>NUCLEOTIDE SEQUENCE [LARGE SCALE GENOMIC DNA]</scope>
    <source>
        <strain evidence="2 3">CIRM-BRFM 2984</strain>
    </source>
</reference>
<dbReference type="AlphaFoldDB" id="A0AAW0A3T4"/>
<dbReference type="EMBL" id="JAWWNJ010000086">
    <property type="protein sequence ID" value="KAK7000834.1"/>
    <property type="molecule type" value="Genomic_DNA"/>
</dbReference>
<accession>A0AAW0A3T4</accession>
<proteinExistence type="predicted"/>
<feature type="compositionally biased region" description="Polar residues" evidence="1">
    <location>
        <begin position="131"/>
        <end position="141"/>
    </location>
</feature>
<evidence type="ECO:0000313" key="2">
    <source>
        <dbReference type="EMBL" id="KAK7000834.1"/>
    </source>
</evidence>
<keyword evidence="3" id="KW-1185">Reference proteome</keyword>
<name>A0AAW0A3T4_9AGAR</name>
<feature type="region of interest" description="Disordered" evidence="1">
    <location>
        <begin position="96"/>
        <end position="142"/>
    </location>
</feature>
<gene>
    <name evidence="2" type="ORF">R3P38DRAFT_3368819</name>
</gene>